<dbReference type="Gene3D" id="1.10.10.2840">
    <property type="entry name" value="PucR C-terminal helix-turn-helix domain"/>
    <property type="match status" value="1"/>
</dbReference>
<dbReference type="EMBL" id="BAABGT010000029">
    <property type="protein sequence ID" value="GAA4544939.1"/>
    <property type="molecule type" value="Genomic_DNA"/>
</dbReference>
<dbReference type="InterPro" id="IPR041522">
    <property type="entry name" value="CdaR_GGDEF"/>
</dbReference>
<evidence type="ECO:0000256" key="1">
    <source>
        <dbReference type="ARBA" id="ARBA00006754"/>
    </source>
</evidence>
<protein>
    <submittedName>
        <fullName evidence="3">Helix-turn-helix domain-containing protein</fullName>
    </submittedName>
</protein>
<proteinExistence type="inferred from homology"/>
<gene>
    <name evidence="3" type="ORF">GCM10023175_24000</name>
</gene>
<evidence type="ECO:0000313" key="3">
    <source>
        <dbReference type="EMBL" id="GAA4544939.1"/>
    </source>
</evidence>
<dbReference type="PANTHER" id="PTHR33744:SF1">
    <property type="entry name" value="DNA-BINDING TRANSCRIPTIONAL ACTIVATOR ADER"/>
    <property type="match status" value="1"/>
</dbReference>
<dbReference type="InterPro" id="IPR025736">
    <property type="entry name" value="PucR_C-HTH_dom"/>
</dbReference>
<dbReference type="SUPFAM" id="SSF55781">
    <property type="entry name" value="GAF domain-like"/>
    <property type="match status" value="1"/>
</dbReference>
<evidence type="ECO:0000313" key="4">
    <source>
        <dbReference type="Proteomes" id="UP001501598"/>
    </source>
</evidence>
<dbReference type="Pfam" id="PF17853">
    <property type="entry name" value="GGDEF_2"/>
    <property type="match status" value="1"/>
</dbReference>
<dbReference type="InterPro" id="IPR003018">
    <property type="entry name" value="GAF"/>
</dbReference>
<evidence type="ECO:0000259" key="2">
    <source>
        <dbReference type="SMART" id="SM00065"/>
    </source>
</evidence>
<dbReference type="Gene3D" id="3.30.450.40">
    <property type="match status" value="1"/>
</dbReference>
<comment type="caution">
    <text evidence="3">The sequence shown here is derived from an EMBL/GenBank/DDBJ whole genome shotgun (WGS) entry which is preliminary data.</text>
</comment>
<dbReference type="InterPro" id="IPR029016">
    <property type="entry name" value="GAF-like_dom_sf"/>
</dbReference>
<reference evidence="4" key="1">
    <citation type="journal article" date="2019" name="Int. J. Syst. Evol. Microbiol.">
        <title>The Global Catalogue of Microorganisms (GCM) 10K type strain sequencing project: providing services to taxonomists for standard genome sequencing and annotation.</title>
        <authorList>
            <consortium name="The Broad Institute Genomics Platform"/>
            <consortium name="The Broad Institute Genome Sequencing Center for Infectious Disease"/>
            <person name="Wu L."/>
            <person name="Ma J."/>
        </authorList>
    </citation>
    <scope>NUCLEOTIDE SEQUENCE [LARGE SCALE GENOMIC DNA]</scope>
    <source>
        <strain evidence="4">JCM 17906</strain>
    </source>
</reference>
<dbReference type="SMART" id="SM00065">
    <property type="entry name" value="GAF"/>
    <property type="match status" value="1"/>
</dbReference>
<dbReference type="InterPro" id="IPR051448">
    <property type="entry name" value="CdaR-like_regulators"/>
</dbReference>
<keyword evidence="4" id="KW-1185">Reference proteome</keyword>
<dbReference type="PANTHER" id="PTHR33744">
    <property type="entry name" value="CARBOHYDRATE DIACID REGULATOR"/>
    <property type="match status" value="1"/>
</dbReference>
<name>A0ABP8RRU4_9PSEU</name>
<dbReference type="Proteomes" id="UP001501598">
    <property type="component" value="Unassembled WGS sequence"/>
</dbReference>
<organism evidence="3 4">
    <name type="scientific">Pseudonocardia xishanensis</name>
    <dbReference type="NCBI Taxonomy" id="630995"/>
    <lineage>
        <taxon>Bacteria</taxon>
        <taxon>Bacillati</taxon>
        <taxon>Actinomycetota</taxon>
        <taxon>Actinomycetes</taxon>
        <taxon>Pseudonocardiales</taxon>
        <taxon>Pseudonocardiaceae</taxon>
        <taxon>Pseudonocardia</taxon>
    </lineage>
</organism>
<dbReference type="Pfam" id="PF13185">
    <property type="entry name" value="GAF_2"/>
    <property type="match status" value="1"/>
</dbReference>
<dbReference type="Pfam" id="PF13556">
    <property type="entry name" value="HTH_30"/>
    <property type="match status" value="1"/>
</dbReference>
<comment type="similarity">
    <text evidence="1">Belongs to the CdaR family.</text>
</comment>
<sequence>MGAFALLWVLTSIITWVQAGGTGIEGRDVADSLASHAGWVRASTDLLRALNSEESQDALLHRVARHACELLDTDACSVMVVDDEHPDGRERLVVRASHALTENYRHHLQHLHPLLVRPDDPDLDLPATQAFREGRTVVLSDVREWRSAWRPSPIAEGIRSVLAMPLGVDGVYTGVLIGYTTMVRRFTPADLALAELMAQYVAVVLRSVARRDAEVRTIDQLRVANDRLTAVVGSLRRERERREWAERQDRKLMRLLLDDVGLDGVLTALAEALAASVVLEDPEDGSVIGRHPAAAERLPVTKDEIGRELLAGLATVDEHREPALVRGPRGESAWVVPVAVAGELVARLWVIEPAAGPGDHGGARDRSVIERFSLLVAFELLKRRYAVDTELRLTRDLAVELVGGAADTRGLIERARALGHDLSAPHVVVRVPLREDRIPAFRRAATLHTTLTARLGVDVLVGEQDGALVVLVPEDDGRRASLVKALSELAVRAAPESVGGLGLHPGAPILVGPTVHAVEDYPSSWRTVRGAAALAAERPASGILDLEDLGVAALLLDAGTPESLRRLADRRLGPLEDYDRSRDSRLVDTLRTWLGAGCSTAETARIMHLHPHTVSYRLRRVAELSGLDPQHTDGVFELRVAVMVRAVQQATKLVTVHP</sequence>
<dbReference type="InterPro" id="IPR042070">
    <property type="entry name" value="PucR_C-HTH_sf"/>
</dbReference>
<feature type="domain" description="GAF" evidence="2">
    <location>
        <begin position="55"/>
        <end position="216"/>
    </location>
</feature>
<accession>A0ABP8RRU4</accession>